<keyword evidence="2" id="KW-1185">Reference proteome</keyword>
<dbReference type="STRING" id="500635.MITSMUL_03114"/>
<dbReference type="PATRIC" id="fig|500635.8.peg.90"/>
<evidence type="ECO:0000313" key="2">
    <source>
        <dbReference type="Proteomes" id="UP000003671"/>
    </source>
</evidence>
<accession>C9KJB7</accession>
<evidence type="ECO:0000313" key="1">
    <source>
        <dbReference type="EMBL" id="EEX69983.1"/>
    </source>
</evidence>
<reference evidence="1" key="1">
    <citation type="submission" date="2009-09" db="EMBL/GenBank/DDBJ databases">
        <authorList>
            <person name="Weinstock G."/>
            <person name="Sodergren E."/>
            <person name="Clifton S."/>
            <person name="Fulton L."/>
            <person name="Fulton B."/>
            <person name="Courtney L."/>
            <person name="Fronick C."/>
            <person name="Harrison M."/>
            <person name="Strong C."/>
            <person name="Farmer C."/>
            <person name="Delahaunty K."/>
            <person name="Markovic C."/>
            <person name="Hall O."/>
            <person name="Minx P."/>
            <person name="Tomlinson C."/>
            <person name="Mitreva M."/>
            <person name="Nelson J."/>
            <person name="Hou S."/>
            <person name="Wollam A."/>
            <person name="Pepin K.H."/>
            <person name="Johnson M."/>
            <person name="Bhonagiri V."/>
            <person name="Nash W.E."/>
            <person name="Warren W."/>
            <person name="Chinwalla A."/>
            <person name="Mardis E.R."/>
            <person name="Wilson R.K."/>
        </authorList>
    </citation>
    <scope>NUCLEOTIDE SEQUENCE [LARGE SCALE GENOMIC DNA]</scope>
    <source>
        <strain evidence="1">DSM 20544</strain>
    </source>
</reference>
<gene>
    <name evidence="1" type="ORF">MITSMUL_03114</name>
</gene>
<name>C9KJB7_9FIRM</name>
<protein>
    <submittedName>
        <fullName evidence="1">Uncharacterized protein</fullName>
    </submittedName>
</protein>
<dbReference type="Proteomes" id="UP000003671">
    <property type="component" value="Unassembled WGS sequence"/>
</dbReference>
<dbReference type="AlphaFoldDB" id="C9KJB7"/>
<comment type="caution">
    <text evidence="1">The sequence shown here is derived from an EMBL/GenBank/DDBJ whole genome shotgun (WGS) entry which is preliminary data.</text>
</comment>
<dbReference type="HOGENOM" id="CLU_2735600_0_0_9"/>
<sequence>MITMKATIEIDINAENKYGHTTLSFGPGNTIAADLMDDEFDSVSAITDALKEIMADYIEKDMRKKLEEEDD</sequence>
<organism evidence="1 2">
    <name type="scientific">Mitsuokella multacida DSM 20544</name>
    <dbReference type="NCBI Taxonomy" id="500635"/>
    <lineage>
        <taxon>Bacteria</taxon>
        <taxon>Bacillati</taxon>
        <taxon>Bacillota</taxon>
        <taxon>Negativicutes</taxon>
        <taxon>Selenomonadales</taxon>
        <taxon>Selenomonadaceae</taxon>
        <taxon>Mitsuokella</taxon>
    </lineage>
</organism>
<dbReference type="EMBL" id="ABWK02000001">
    <property type="protein sequence ID" value="EEX69983.1"/>
    <property type="molecule type" value="Genomic_DNA"/>
</dbReference>
<proteinExistence type="predicted"/>